<comment type="subcellular location">
    <subcellularLocation>
        <location evidence="1">Endoplasmic reticulum membrane</location>
        <topology evidence="1">Single-pass type IV membrane protein</topology>
    </subcellularLocation>
</comment>
<dbReference type="AlphaFoldDB" id="A0AAD7J707"/>
<evidence type="ECO:0000256" key="3">
    <source>
        <dbReference type="ARBA" id="ARBA00022448"/>
    </source>
</evidence>
<dbReference type="PANTHER" id="PTHR13050:SF7">
    <property type="entry name" value="VESICLE TRANSPORT PROTEIN USE1"/>
    <property type="match status" value="1"/>
</dbReference>
<keyword evidence="8 11" id="KW-1133">Transmembrane helix</keyword>
<dbReference type="GO" id="GO:0005789">
    <property type="term" value="C:endoplasmic reticulum membrane"/>
    <property type="evidence" value="ECO:0007669"/>
    <property type="project" value="UniProtKB-SubCell"/>
</dbReference>
<evidence type="ECO:0000256" key="9">
    <source>
        <dbReference type="ARBA" id="ARBA00023136"/>
    </source>
</evidence>
<evidence type="ECO:0000313" key="13">
    <source>
        <dbReference type="Proteomes" id="UP001215598"/>
    </source>
</evidence>
<dbReference type="InterPro" id="IPR019150">
    <property type="entry name" value="Vesicle_transport_protein_Use1"/>
</dbReference>
<keyword evidence="7" id="KW-0653">Protein transport</keyword>
<evidence type="ECO:0000256" key="4">
    <source>
        <dbReference type="ARBA" id="ARBA00022692"/>
    </source>
</evidence>
<dbReference type="PANTHER" id="PTHR13050">
    <property type="entry name" value="USE1-LIKE PROTEIN"/>
    <property type="match status" value="1"/>
</dbReference>
<evidence type="ECO:0000256" key="11">
    <source>
        <dbReference type="SAM" id="Phobius"/>
    </source>
</evidence>
<feature type="region of interest" description="Disordered" evidence="10">
    <location>
        <begin position="163"/>
        <end position="192"/>
    </location>
</feature>
<dbReference type="GO" id="GO:0031201">
    <property type="term" value="C:SNARE complex"/>
    <property type="evidence" value="ECO:0007669"/>
    <property type="project" value="TreeGrafter"/>
</dbReference>
<evidence type="ECO:0000256" key="2">
    <source>
        <dbReference type="ARBA" id="ARBA00007891"/>
    </source>
</evidence>
<evidence type="ECO:0000256" key="7">
    <source>
        <dbReference type="ARBA" id="ARBA00022927"/>
    </source>
</evidence>
<dbReference type="EMBL" id="JARKIB010000045">
    <property type="protein sequence ID" value="KAJ7757025.1"/>
    <property type="molecule type" value="Genomic_DNA"/>
</dbReference>
<evidence type="ECO:0000256" key="8">
    <source>
        <dbReference type="ARBA" id="ARBA00022989"/>
    </source>
</evidence>
<keyword evidence="4 11" id="KW-0812">Transmembrane</keyword>
<feature type="compositionally biased region" description="Pro residues" evidence="10">
    <location>
        <begin position="111"/>
        <end position="120"/>
    </location>
</feature>
<comment type="caution">
    <text evidence="12">The sequence shown here is derived from an EMBL/GenBank/DDBJ whole genome shotgun (WGS) entry which is preliminary data.</text>
</comment>
<proteinExistence type="inferred from homology"/>
<keyword evidence="13" id="KW-1185">Reference proteome</keyword>
<feature type="transmembrane region" description="Helical" evidence="11">
    <location>
        <begin position="272"/>
        <end position="293"/>
    </location>
</feature>
<feature type="compositionally biased region" description="Low complexity" evidence="10">
    <location>
        <begin position="166"/>
        <end position="181"/>
    </location>
</feature>
<dbReference type="Proteomes" id="UP001215598">
    <property type="component" value="Unassembled WGS sequence"/>
</dbReference>
<dbReference type="GO" id="GO:0015031">
    <property type="term" value="P:protein transport"/>
    <property type="evidence" value="ECO:0007669"/>
    <property type="project" value="UniProtKB-KW"/>
</dbReference>
<protein>
    <submittedName>
        <fullName evidence="12">Uncharacterized protein</fullName>
    </submittedName>
</protein>
<comment type="similarity">
    <text evidence="2">Belongs to the USE1 family.</text>
</comment>
<keyword evidence="3" id="KW-0813">Transport</keyword>
<gene>
    <name evidence="12" type="ORF">B0H16DRAFT_1371094</name>
</gene>
<evidence type="ECO:0000256" key="6">
    <source>
        <dbReference type="ARBA" id="ARBA00022892"/>
    </source>
</evidence>
<evidence type="ECO:0000313" key="12">
    <source>
        <dbReference type="EMBL" id="KAJ7757025.1"/>
    </source>
</evidence>
<accession>A0AAD7J707</accession>
<name>A0AAD7J707_9AGAR</name>
<evidence type="ECO:0000256" key="10">
    <source>
        <dbReference type="SAM" id="MobiDB-lite"/>
    </source>
</evidence>
<keyword evidence="5" id="KW-0256">Endoplasmic reticulum</keyword>
<keyword evidence="6" id="KW-0931">ER-Golgi transport</keyword>
<feature type="region of interest" description="Disordered" evidence="10">
    <location>
        <begin position="100"/>
        <end position="148"/>
    </location>
</feature>
<evidence type="ECO:0000256" key="5">
    <source>
        <dbReference type="ARBA" id="ARBA00022824"/>
    </source>
</evidence>
<feature type="compositionally biased region" description="Low complexity" evidence="10">
    <location>
        <begin position="127"/>
        <end position="137"/>
    </location>
</feature>
<reference evidence="12" key="1">
    <citation type="submission" date="2023-03" db="EMBL/GenBank/DDBJ databases">
        <title>Massive genome expansion in bonnet fungi (Mycena s.s.) driven by repeated elements and novel gene families across ecological guilds.</title>
        <authorList>
            <consortium name="Lawrence Berkeley National Laboratory"/>
            <person name="Harder C.B."/>
            <person name="Miyauchi S."/>
            <person name="Viragh M."/>
            <person name="Kuo A."/>
            <person name="Thoen E."/>
            <person name="Andreopoulos B."/>
            <person name="Lu D."/>
            <person name="Skrede I."/>
            <person name="Drula E."/>
            <person name="Henrissat B."/>
            <person name="Morin E."/>
            <person name="Kohler A."/>
            <person name="Barry K."/>
            <person name="LaButti K."/>
            <person name="Morin E."/>
            <person name="Salamov A."/>
            <person name="Lipzen A."/>
            <person name="Mereny Z."/>
            <person name="Hegedus B."/>
            <person name="Baldrian P."/>
            <person name="Stursova M."/>
            <person name="Weitz H."/>
            <person name="Taylor A."/>
            <person name="Grigoriev I.V."/>
            <person name="Nagy L.G."/>
            <person name="Martin F."/>
            <person name="Kauserud H."/>
        </authorList>
    </citation>
    <scope>NUCLEOTIDE SEQUENCE</scope>
    <source>
        <strain evidence="12">CBHHK182m</strain>
    </source>
</reference>
<dbReference type="Pfam" id="PF09753">
    <property type="entry name" value="Use1"/>
    <property type="match status" value="1"/>
</dbReference>
<evidence type="ECO:0000256" key="1">
    <source>
        <dbReference type="ARBA" id="ARBA00004163"/>
    </source>
</evidence>
<sequence>MATDLHDEINLRRLVRRLEKSASDSQWTTASDDTWIKVQGTLQKVKYARKLLVNVELEDVDPTPFVQDISGSEQPKSMQRYNDFRTKLDRIDAFMKELEKRTAPKQTRPAPLLPHIPTPPDEPEPAPAQQRASPPEAISVPGDEDPTSAALVTDNLLFDVSDGARSSFSSSVSPPLTTLLPPSFPSATKSTTTALEPRMQGSTARQREMGEQMSLMATQLKRNALYFSDLMAKDQRVMEETEVKLEGNFGYMQQTQTRMKGLREKTGSSTCMRMLIILVVTFLFMFMVSLIRFSGR</sequence>
<keyword evidence="9 11" id="KW-0472">Membrane</keyword>
<dbReference type="GO" id="GO:0006890">
    <property type="term" value="P:retrograde vesicle-mediated transport, Golgi to endoplasmic reticulum"/>
    <property type="evidence" value="ECO:0007669"/>
    <property type="project" value="TreeGrafter"/>
</dbReference>
<organism evidence="12 13">
    <name type="scientific">Mycena metata</name>
    <dbReference type="NCBI Taxonomy" id="1033252"/>
    <lineage>
        <taxon>Eukaryota</taxon>
        <taxon>Fungi</taxon>
        <taxon>Dikarya</taxon>
        <taxon>Basidiomycota</taxon>
        <taxon>Agaricomycotina</taxon>
        <taxon>Agaricomycetes</taxon>
        <taxon>Agaricomycetidae</taxon>
        <taxon>Agaricales</taxon>
        <taxon>Marasmiineae</taxon>
        <taxon>Mycenaceae</taxon>
        <taxon>Mycena</taxon>
    </lineage>
</organism>
<dbReference type="GO" id="GO:0005484">
    <property type="term" value="F:SNAP receptor activity"/>
    <property type="evidence" value="ECO:0007669"/>
    <property type="project" value="TreeGrafter"/>
</dbReference>